<keyword evidence="2" id="KW-0645">Protease</keyword>
<name>A0ABQ6MI50_9STRA</name>
<gene>
    <name evidence="7" type="ORF">TeGR_g8566</name>
</gene>
<keyword evidence="5" id="KW-0862">Zinc</keyword>
<keyword evidence="3" id="KW-0479">Metal-binding</keyword>
<evidence type="ECO:0000256" key="3">
    <source>
        <dbReference type="ARBA" id="ARBA00022723"/>
    </source>
</evidence>
<feature type="region of interest" description="Disordered" evidence="6">
    <location>
        <begin position="1"/>
        <end position="20"/>
    </location>
</feature>
<evidence type="ECO:0000256" key="5">
    <source>
        <dbReference type="ARBA" id="ARBA00022833"/>
    </source>
</evidence>
<dbReference type="PANTHER" id="PTHR45962:SF1">
    <property type="entry name" value="N-FATTY-ACYL-AMINO ACID SYNTHASE_HYDROLASE PM20D1"/>
    <property type="match status" value="1"/>
</dbReference>
<dbReference type="Pfam" id="PF01546">
    <property type="entry name" value="Peptidase_M20"/>
    <property type="match status" value="1"/>
</dbReference>
<sequence>MDPPILCQPRPASSRPARSRSARVKHGLAHACFACACAEQAPLVRRARAATFRDCSRLGARLLLGSLASAAAARIVPDPDQAGSLGPLLELLTGSLLLLAKVLGTALAALGSLLAFNTLAIPRAKTDTTHQAAAHPEHDHYSQVLADAIRLETVSQDAGSDQETDPRPLRALRELLRKSFPRAHERLEVTQVNTYSLLYKWEGSDKSLKPIMLCAHLDVVPAPGEWEQPPFSGNIVDGVVWGRGAIDNKHNVVGELAAVEELLKGGFEPRRTVYVAFGHDEEISGFQGAKYLAEHLKTKEKIGKDGMAAIFDEGPMMVEGALPGIKGPIALVANAEKGAVTVEVSIDAPGGHSSMPPIKEEGSIAIISKAVLKLEQNQFPAHFAPGPAGMYAQMAMASPYFRGPMRVVVANLWLFAPLLKKVSECGGPRRFGSGRVAKRR</sequence>
<dbReference type="PROSITE" id="PS00758">
    <property type="entry name" value="ARGE_DAPE_CPG2_1"/>
    <property type="match status" value="1"/>
</dbReference>
<keyword evidence="8" id="KW-1185">Reference proteome</keyword>
<comment type="caution">
    <text evidence="7">The sequence shown here is derived from an EMBL/GenBank/DDBJ whole genome shotgun (WGS) entry which is preliminary data.</text>
</comment>
<reference evidence="7 8" key="1">
    <citation type="journal article" date="2023" name="Commun. Biol.">
        <title>Genome analysis of Parmales, the sister group of diatoms, reveals the evolutionary specialization of diatoms from phago-mixotrophs to photoautotrophs.</title>
        <authorList>
            <person name="Ban H."/>
            <person name="Sato S."/>
            <person name="Yoshikawa S."/>
            <person name="Yamada K."/>
            <person name="Nakamura Y."/>
            <person name="Ichinomiya M."/>
            <person name="Sato N."/>
            <person name="Blanc-Mathieu R."/>
            <person name="Endo H."/>
            <person name="Kuwata A."/>
            <person name="Ogata H."/>
        </authorList>
    </citation>
    <scope>NUCLEOTIDE SEQUENCE [LARGE SCALE GENOMIC DNA]</scope>
</reference>
<evidence type="ECO:0000256" key="6">
    <source>
        <dbReference type="SAM" id="MobiDB-lite"/>
    </source>
</evidence>
<organism evidence="7 8">
    <name type="scientific">Tetraparma gracilis</name>
    <dbReference type="NCBI Taxonomy" id="2962635"/>
    <lineage>
        <taxon>Eukaryota</taxon>
        <taxon>Sar</taxon>
        <taxon>Stramenopiles</taxon>
        <taxon>Ochrophyta</taxon>
        <taxon>Bolidophyceae</taxon>
        <taxon>Parmales</taxon>
        <taxon>Triparmaceae</taxon>
        <taxon>Tetraparma</taxon>
    </lineage>
</organism>
<evidence type="ECO:0008006" key="9">
    <source>
        <dbReference type="Google" id="ProtNLM"/>
    </source>
</evidence>
<evidence type="ECO:0000256" key="4">
    <source>
        <dbReference type="ARBA" id="ARBA00022801"/>
    </source>
</evidence>
<dbReference type="EMBL" id="BRYB01000274">
    <property type="protein sequence ID" value="GMI26748.1"/>
    <property type="molecule type" value="Genomic_DNA"/>
</dbReference>
<dbReference type="InterPro" id="IPR001261">
    <property type="entry name" value="ArgE/DapE_CS"/>
</dbReference>
<dbReference type="InterPro" id="IPR047177">
    <property type="entry name" value="Pept_M20A"/>
</dbReference>
<dbReference type="Proteomes" id="UP001165060">
    <property type="component" value="Unassembled WGS sequence"/>
</dbReference>
<protein>
    <recommendedName>
        <fullName evidence="9">Peptidase M20 dimerisation domain-containing protein</fullName>
    </recommendedName>
</protein>
<proteinExistence type="inferred from homology"/>
<dbReference type="SUPFAM" id="SSF53187">
    <property type="entry name" value="Zn-dependent exopeptidases"/>
    <property type="match status" value="1"/>
</dbReference>
<comment type="similarity">
    <text evidence="1">Belongs to the peptidase M20A family.</text>
</comment>
<evidence type="ECO:0000313" key="8">
    <source>
        <dbReference type="Proteomes" id="UP001165060"/>
    </source>
</evidence>
<dbReference type="PANTHER" id="PTHR45962">
    <property type="entry name" value="N-FATTY-ACYL-AMINO ACID SYNTHASE/HYDROLASE PM20D1"/>
    <property type="match status" value="1"/>
</dbReference>
<evidence type="ECO:0000256" key="1">
    <source>
        <dbReference type="ARBA" id="ARBA00006247"/>
    </source>
</evidence>
<dbReference type="InterPro" id="IPR002933">
    <property type="entry name" value="Peptidase_M20"/>
</dbReference>
<evidence type="ECO:0000313" key="7">
    <source>
        <dbReference type="EMBL" id="GMI26748.1"/>
    </source>
</evidence>
<evidence type="ECO:0000256" key="2">
    <source>
        <dbReference type="ARBA" id="ARBA00022670"/>
    </source>
</evidence>
<accession>A0ABQ6MI50</accession>
<keyword evidence="4" id="KW-0378">Hydrolase</keyword>
<dbReference type="Gene3D" id="3.40.630.10">
    <property type="entry name" value="Zn peptidases"/>
    <property type="match status" value="1"/>
</dbReference>